<keyword evidence="11" id="KW-1185">Reference proteome</keyword>
<dbReference type="InterPro" id="IPR001245">
    <property type="entry name" value="Ser-Thr/Tyr_kinase_cat_dom"/>
</dbReference>
<gene>
    <name evidence="10" type="ORF">L1049_005430</name>
</gene>
<accession>A0AAP0RQQ7</accession>
<dbReference type="InterPro" id="IPR011009">
    <property type="entry name" value="Kinase-like_dom_sf"/>
</dbReference>
<reference evidence="10 11" key="1">
    <citation type="journal article" date="2024" name="Plant J.">
        <title>Genome sequences and population genomics reveal climatic adaptation and genomic divergence between two closely related sweetgum species.</title>
        <authorList>
            <person name="Xu W.Q."/>
            <person name="Ren C.Q."/>
            <person name="Zhang X.Y."/>
            <person name="Comes H.P."/>
            <person name="Liu X.H."/>
            <person name="Li Y.G."/>
            <person name="Kettle C.J."/>
            <person name="Jalonen R."/>
            <person name="Gaisberger H."/>
            <person name="Ma Y.Z."/>
            <person name="Qiu Y.X."/>
        </authorList>
    </citation>
    <scope>NUCLEOTIDE SEQUENCE [LARGE SCALE GENOMIC DNA]</scope>
    <source>
        <strain evidence="10">Hangzhou</strain>
    </source>
</reference>
<dbReference type="EMBL" id="JBBPBK010000007">
    <property type="protein sequence ID" value="KAK9282510.1"/>
    <property type="molecule type" value="Genomic_DNA"/>
</dbReference>
<feature type="domain" description="Protein kinase" evidence="9">
    <location>
        <begin position="1"/>
        <end position="161"/>
    </location>
</feature>
<keyword evidence="6" id="KW-0067">ATP-binding</keyword>
<evidence type="ECO:0000313" key="11">
    <source>
        <dbReference type="Proteomes" id="UP001415857"/>
    </source>
</evidence>
<dbReference type="InterPro" id="IPR000719">
    <property type="entry name" value="Prot_kinase_dom"/>
</dbReference>
<evidence type="ECO:0000259" key="9">
    <source>
        <dbReference type="PROSITE" id="PS50011"/>
    </source>
</evidence>
<keyword evidence="4" id="KW-0547">Nucleotide-binding</keyword>
<evidence type="ECO:0000256" key="7">
    <source>
        <dbReference type="ARBA" id="ARBA00047899"/>
    </source>
</evidence>
<evidence type="ECO:0000256" key="2">
    <source>
        <dbReference type="ARBA" id="ARBA00022527"/>
    </source>
</evidence>
<comment type="caution">
    <text evidence="10">The sequence shown here is derived from an EMBL/GenBank/DDBJ whole genome shotgun (WGS) entry which is preliminary data.</text>
</comment>
<dbReference type="PROSITE" id="PS00108">
    <property type="entry name" value="PROTEIN_KINASE_ST"/>
    <property type="match status" value="1"/>
</dbReference>
<evidence type="ECO:0000256" key="4">
    <source>
        <dbReference type="ARBA" id="ARBA00022741"/>
    </source>
</evidence>
<comment type="catalytic activity">
    <reaction evidence="8">
        <text>L-seryl-[protein] + ATP = O-phospho-L-seryl-[protein] + ADP + H(+)</text>
        <dbReference type="Rhea" id="RHEA:17989"/>
        <dbReference type="Rhea" id="RHEA-COMP:9863"/>
        <dbReference type="Rhea" id="RHEA-COMP:11604"/>
        <dbReference type="ChEBI" id="CHEBI:15378"/>
        <dbReference type="ChEBI" id="CHEBI:29999"/>
        <dbReference type="ChEBI" id="CHEBI:30616"/>
        <dbReference type="ChEBI" id="CHEBI:83421"/>
        <dbReference type="ChEBI" id="CHEBI:456216"/>
        <dbReference type="EC" id="2.7.11.1"/>
    </reaction>
</comment>
<evidence type="ECO:0000256" key="6">
    <source>
        <dbReference type="ARBA" id="ARBA00022840"/>
    </source>
</evidence>
<keyword evidence="2" id="KW-0723">Serine/threonine-protein kinase</keyword>
<dbReference type="GO" id="GO:0004674">
    <property type="term" value="F:protein serine/threonine kinase activity"/>
    <property type="evidence" value="ECO:0007669"/>
    <property type="project" value="UniProtKB-KW"/>
</dbReference>
<evidence type="ECO:0000256" key="1">
    <source>
        <dbReference type="ARBA" id="ARBA00012513"/>
    </source>
</evidence>
<dbReference type="PANTHER" id="PTHR45631:SF202">
    <property type="entry name" value="SENESCENCE-INDUCED RECEPTOR-LIKE SERINE_THREONINE-PROTEIN KINASE"/>
    <property type="match status" value="1"/>
</dbReference>
<dbReference type="Pfam" id="PF07714">
    <property type="entry name" value="PK_Tyr_Ser-Thr"/>
    <property type="match status" value="1"/>
</dbReference>
<dbReference type="EC" id="2.7.11.1" evidence="1"/>
<dbReference type="InterPro" id="IPR008271">
    <property type="entry name" value="Ser/Thr_kinase_AS"/>
</dbReference>
<dbReference type="SUPFAM" id="SSF56112">
    <property type="entry name" value="Protein kinase-like (PK-like)"/>
    <property type="match status" value="1"/>
</dbReference>
<comment type="catalytic activity">
    <reaction evidence="7">
        <text>L-threonyl-[protein] + ATP = O-phospho-L-threonyl-[protein] + ADP + H(+)</text>
        <dbReference type="Rhea" id="RHEA:46608"/>
        <dbReference type="Rhea" id="RHEA-COMP:11060"/>
        <dbReference type="Rhea" id="RHEA-COMP:11605"/>
        <dbReference type="ChEBI" id="CHEBI:15378"/>
        <dbReference type="ChEBI" id="CHEBI:30013"/>
        <dbReference type="ChEBI" id="CHEBI:30616"/>
        <dbReference type="ChEBI" id="CHEBI:61977"/>
        <dbReference type="ChEBI" id="CHEBI:456216"/>
        <dbReference type="EC" id="2.7.11.1"/>
    </reaction>
</comment>
<dbReference type="PANTHER" id="PTHR45631">
    <property type="entry name" value="OS07G0107800 PROTEIN-RELATED"/>
    <property type="match status" value="1"/>
</dbReference>
<evidence type="ECO:0000256" key="8">
    <source>
        <dbReference type="ARBA" id="ARBA00048679"/>
    </source>
</evidence>
<dbReference type="AlphaFoldDB" id="A0AAP0RQQ7"/>
<name>A0AAP0RQQ7_LIQFO</name>
<dbReference type="SMART" id="SM00220">
    <property type="entry name" value="S_TKc"/>
    <property type="match status" value="1"/>
</dbReference>
<dbReference type="Gene3D" id="1.10.510.10">
    <property type="entry name" value="Transferase(Phosphotransferase) domain 1"/>
    <property type="match status" value="1"/>
</dbReference>
<proteinExistence type="predicted"/>
<dbReference type="GO" id="GO:0005524">
    <property type="term" value="F:ATP binding"/>
    <property type="evidence" value="ECO:0007669"/>
    <property type="project" value="UniProtKB-KW"/>
</dbReference>
<protein>
    <recommendedName>
        <fullName evidence="1">non-specific serine/threonine protein kinase</fullName>
        <ecNumber evidence="1">2.7.11.1</ecNumber>
    </recommendedName>
</protein>
<evidence type="ECO:0000313" key="10">
    <source>
        <dbReference type="EMBL" id="KAK9282510.1"/>
    </source>
</evidence>
<keyword evidence="3" id="KW-0808">Transferase</keyword>
<dbReference type="Gene3D" id="3.30.200.20">
    <property type="entry name" value="Phosphorylase Kinase, domain 1"/>
    <property type="match status" value="1"/>
</dbReference>
<organism evidence="10 11">
    <name type="scientific">Liquidambar formosana</name>
    <name type="common">Formosan gum</name>
    <dbReference type="NCBI Taxonomy" id="63359"/>
    <lineage>
        <taxon>Eukaryota</taxon>
        <taxon>Viridiplantae</taxon>
        <taxon>Streptophyta</taxon>
        <taxon>Embryophyta</taxon>
        <taxon>Tracheophyta</taxon>
        <taxon>Spermatophyta</taxon>
        <taxon>Magnoliopsida</taxon>
        <taxon>eudicotyledons</taxon>
        <taxon>Gunneridae</taxon>
        <taxon>Pentapetalae</taxon>
        <taxon>Saxifragales</taxon>
        <taxon>Altingiaceae</taxon>
        <taxon>Liquidambar</taxon>
    </lineage>
</organism>
<keyword evidence="5" id="KW-0418">Kinase</keyword>
<sequence length="161" mass="18208">MRVHHINLVSLIGYCNEGTHMALVYEYMANGNLRQHLSEIMGNVLNWQKRLQIAIDAAQGLEYLHNGCKPPIIHRDMKTANILLNERLQAKIADFGLSRDFKNEGDSHVYTDAAGTPAYIDPEYQTTGKFHKKSDVYSFGVVLLELITGHQAIIRGPRLFT</sequence>
<evidence type="ECO:0000256" key="5">
    <source>
        <dbReference type="ARBA" id="ARBA00022777"/>
    </source>
</evidence>
<evidence type="ECO:0000256" key="3">
    <source>
        <dbReference type="ARBA" id="ARBA00022679"/>
    </source>
</evidence>
<dbReference type="Proteomes" id="UP001415857">
    <property type="component" value="Unassembled WGS sequence"/>
</dbReference>
<dbReference type="FunFam" id="1.10.510.10:FF:001023">
    <property type="entry name" value="Os07g0541700 protein"/>
    <property type="match status" value="1"/>
</dbReference>
<dbReference type="PROSITE" id="PS50011">
    <property type="entry name" value="PROTEIN_KINASE_DOM"/>
    <property type="match status" value="1"/>
</dbReference>